<feature type="transmembrane region" description="Helical" evidence="1">
    <location>
        <begin position="113"/>
        <end position="139"/>
    </location>
</feature>
<dbReference type="AlphaFoldDB" id="A0A644X168"/>
<accession>A0A644X168</accession>
<sequence length="154" mass="16651">MENKSLFTKILAVSGAVLVWIPILFTLITGILGSISMGKMSIDYLMPAEMFLFALAGAVLLLWAAVRSKLCLKRIAVGFVAMPVFMIAAQAIASMSGMASGNNPSEGLPLAAVITMLVLYTLALIYLCVVSVMLVKMLFMKENLKSKRGNPFKR</sequence>
<keyword evidence="1" id="KW-0472">Membrane</keyword>
<reference evidence="2" key="1">
    <citation type="submission" date="2019-08" db="EMBL/GenBank/DDBJ databases">
        <authorList>
            <person name="Kucharzyk K."/>
            <person name="Murdoch R.W."/>
            <person name="Higgins S."/>
            <person name="Loffler F."/>
        </authorList>
    </citation>
    <scope>NUCLEOTIDE SEQUENCE</scope>
</reference>
<feature type="transmembrane region" description="Helical" evidence="1">
    <location>
        <begin position="12"/>
        <end position="32"/>
    </location>
</feature>
<keyword evidence="1" id="KW-0812">Transmembrane</keyword>
<name>A0A644X168_9ZZZZ</name>
<feature type="transmembrane region" description="Helical" evidence="1">
    <location>
        <begin position="44"/>
        <end position="63"/>
    </location>
</feature>
<evidence type="ECO:0000313" key="2">
    <source>
        <dbReference type="EMBL" id="MPM07914.1"/>
    </source>
</evidence>
<keyword evidence="1" id="KW-1133">Transmembrane helix</keyword>
<proteinExistence type="predicted"/>
<feature type="transmembrane region" description="Helical" evidence="1">
    <location>
        <begin position="75"/>
        <end position="93"/>
    </location>
</feature>
<gene>
    <name evidence="2" type="ORF">SDC9_54225</name>
</gene>
<protein>
    <submittedName>
        <fullName evidence="2">Uncharacterized protein</fullName>
    </submittedName>
</protein>
<organism evidence="2">
    <name type="scientific">bioreactor metagenome</name>
    <dbReference type="NCBI Taxonomy" id="1076179"/>
    <lineage>
        <taxon>unclassified sequences</taxon>
        <taxon>metagenomes</taxon>
        <taxon>ecological metagenomes</taxon>
    </lineage>
</organism>
<comment type="caution">
    <text evidence="2">The sequence shown here is derived from an EMBL/GenBank/DDBJ whole genome shotgun (WGS) entry which is preliminary data.</text>
</comment>
<evidence type="ECO:0000256" key="1">
    <source>
        <dbReference type="SAM" id="Phobius"/>
    </source>
</evidence>
<dbReference type="EMBL" id="VSSQ01001390">
    <property type="protein sequence ID" value="MPM07914.1"/>
    <property type="molecule type" value="Genomic_DNA"/>
</dbReference>